<gene>
    <name evidence="5" type="ORF">EDC19_0619</name>
</gene>
<comment type="caution">
    <text evidence="5">The sequence shown here is derived from an EMBL/GenBank/DDBJ whole genome shotgun (WGS) entry which is preliminary data.</text>
</comment>
<comment type="similarity">
    <text evidence="1">Belongs to the bacterial solute-binding protein 5 family.</text>
</comment>
<keyword evidence="6" id="KW-1185">Reference proteome</keyword>
<dbReference type="AlphaFoldDB" id="A0A4V2Q1M7"/>
<dbReference type="PIRSF" id="PIRSF002741">
    <property type="entry name" value="MppA"/>
    <property type="match status" value="1"/>
</dbReference>
<dbReference type="GO" id="GO:0043190">
    <property type="term" value="C:ATP-binding cassette (ABC) transporter complex"/>
    <property type="evidence" value="ECO:0007669"/>
    <property type="project" value="InterPro"/>
</dbReference>
<dbReference type="PANTHER" id="PTHR30290:SF9">
    <property type="entry name" value="OLIGOPEPTIDE-BINDING PROTEIN APPA"/>
    <property type="match status" value="1"/>
</dbReference>
<evidence type="ECO:0000313" key="5">
    <source>
        <dbReference type="EMBL" id="TCK98201.1"/>
    </source>
</evidence>
<dbReference type="GO" id="GO:0015833">
    <property type="term" value="P:peptide transport"/>
    <property type="evidence" value="ECO:0007669"/>
    <property type="project" value="TreeGrafter"/>
</dbReference>
<dbReference type="Proteomes" id="UP000294545">
    <property type="component" value="Unassembled WGS sequence"/>
</dbReference>
<evidence type="ECO:0000259" key="4">
    <source>
        <dbReference type="Pfam" id="PF00496"/>
    </source>
</evidence>
<evidence type="ECO:0000256" key="3">
    <source>
        <dbReference type="ARBA" id="ARBA00022729"/>
    </source>
</evidence>
<dbReference type="CDD" id="cd08513">
    <property type="entry name" value="PBP2_thermophilic_Hb8_like"/>
    <property type="match status" value="1"/>
</dbReference>
<proteinExistence type="inferred from homology"/>
<dbReference type="Gene3D" id="3.10.105.10">
    <property type="entry name" value="Dipeptide-binding Protein, Domain 3"/>
    <property type="match status" value="1"/>
</dbReference>
<dbReference type="PANTHER" id="PTHR30290">
    <property type="entry name" value="PERIPLASMIC BINDING COMPONENT OF ABC TRANSPORTER"/>
    <property type="match status" value="1"/>
</dbReference>
<dbReference type="Gene3D" id="3.90.76.10">
    <property type="entry name" value="Dipeptide-binding Protein, Domain 1"/>
    <property type="match status" value="1"/>
</dbReference>
<dbReference type="OrthoDB" id="9772924at2"/>
<dbReference type="SUPFAM" id="SSF53850">
    <property type="entry name" value="Periplasmic binding protein-like II"/>
    <property type="match status" value="1"/>
</dbReference>
<dbReference type="PROSITE" id="PS51257">
    <property type="entry name" value="PROKAR_LIPOPROTEIN"/>
    <property type="match status" value="1"/>
</dbReference>
<keyword evidence="3" id="KW-0732">Signal</keyword>
<dbReference type="InterPro" id="IPR000914">
    <property type="entry name" value="SBP_5_dom"/>
</dbReference>
<name>A0A4V2Q1M7_9FIRM</name>
<feature type="domain" description="Solute-binding protein family 5" evidence="4">
    <location>
        <begin position="94"/>
        <end position="456"/>
    </location>
</feature>
<accession>A0A4V2Q1M7</accession>
<dbReference type="EMBL" id="SMGQ01000011">
    <property type="protein sequence ID" value="TCK98201.1"/>
    <property type="molecule type" value="Genomic_DNA"/>
</dbReference>
<sequence length="541" mass="61606">MKTTRNLLIVILLVISLAFVGCQENDIIGEDNGNGTQDEGDNRVEIPDPDFGGTIQLSITNPETLNPIQNKDRDIDQFLQLVYEPLFVLNEEEKPVPNLIETYTISDSGTYIDIKLKENLHWHDGEPIVAGDIIFTYEALRAADLDVVYKKCVENIARMSKLDEDEVRVYFNQESILNVYAFLFPIIPEHYYEGNLNNDSNASMSPVGSGMYQFDAFVSNNSIELSRNDNWLGGDIYIDKVIGNVIHDNDAKAESFKQNLTHVFNPSILNWQNYSDREKIKTMTYTTYYYDFIGFNFDNNVLDNQGIRQAIAFAIDREAIVNTLYVGNGVVSDVPLHPNSWLGESIDNHYALDVEEASNLLEQNGWSEKNEEGILTSGASTLSFDLLVNQNDSIKLELANLIEEQLHDIGIEIIVNPVDYESYQNALMEGNYDMVLGAWKLSPIPDLSFAFHSDSNPQYNFINYSDPQMDSLLNNAYRSFNEEDALTAYDELLSYIQTELPYFSLFFNDSATFLGQDVFGELKPNTYNVYKDFNHLYMNLD</sequence>
<dbReference type="GO" id="GO:0042597">
    <property type="term" value="C:periplasmic space"/>
    <property type="evidence" value="ECO:0007669"/>
    <property type="project" value="UniProtKB-ARBA"/>
</dbReference>
<dbReference type="Gene3D" id="3.40.190.10">
    <property type="entry name" value="Periplasmic binding protein-like II"/>
    <property type="match status" value="1"/>
</dbReference>
<evidence type="ECO:0000256" key="1">
    <source>
        <dbReference type="ARBA" id="ARBA00005695"/>
    </source>
</evidence>
<dbReference type="GO" id="GO:1904680">
    <property type="term" value="F:peptide transmembrane transporter activity"/>
    <property type="evidence" value="ECO:0007669"/>
    <property type="project" value="TreeGrafter"/>
</dbReference>
<dbReference type="InterPro" id="IPR039424">
    <property type="entry name" value="SBP_5"/>
</dbReference>
<reference evidence="5 6" key="1">
    <citation type="submission" date="2019-03" db="EMBL/GenBank/DDBJ databases">
        <title>Genomic Encyclopedia of Type Strains, Phase IV (KMG-IV): sequencing the most valuable type-strain genomes for metagenomic binning, comparative biology and taxonomic classification.</title>
        <authorList>
            <person name="Goeker M."/>
        </authorList>
    </citation>
    <scope>NUCLEOTIDE SEQUENCE [LARGE SCALE GENOMIC DNA]</scope>
    <source>
        <strain evidence="5 6">DSM 24176</strain>
    </source>
</reference>
<evidence type="ECO:0000256" key="2">
    <source>
        <dbReference type="ARBA" id="ARBA00022448"/>
    </source>
</evidence>
<evidence type="ECO:0000313" key="6">
    <source>
        <dbReference type="Proteomes" id="UP000294545"/>
    </source>
</evidence>
<dbReference type="Pfam" id="PF00496">
    <property type="entry name" value="SBP_bac_5"/>
    <property type="match status" value="1"/>
</dbReference>
<dbReference type="InterPro" id="IPR030678">
    <property type="entry name" value="Peptide/Ni-bd"/>
</dbReference>
<dbReference type="RefSeq" id="WP_132280352.1">
    <property type="nucleotide sequence ID" value="NZ_SMGQ01000011.1"/>
</dbReference>
<protein>
    <submittedName>
        <fullName evidence="5">Peptide/nickel transport system substrate-binding protein</fullName>
    </submittedName>
</protein>
<organism evidence="5 6">
    <name type="scientific">Natranaerovirga hydrolytica</name>
    <dbReference type="NCBI Taxonomy" id="680378"/>
    <lineage>
        <taxon>Bacteria</taxon>
        <taxon>Bacillati</taxon>
        <taxon>Bacillota</taxon>
        <taxon>Clostridia</taxon>
        <taxon>Lachnospirales</taxon>
        <taxon>Natranaerovirgaceae</taxon>
        <taxon>Natranaerovirga</taxon>
    </lineage>
</organism>
<keyword evidence="2" id="KW-0813">Transport</keyword>